<proteinExistence type="predicted"/>
<dbReference type="Proteomes" id="UP000471560">
    <property type="component" value="Unassembled WGS sequence"/>
</dbReference>
<evidence type="ECO:0008006" key="4">
    <source>
        <dbReference type="Google" id="ProtNLM"/>
    </source>
</evidence>
<dbReference type="RefSeq" id="WP_164579596.1">
    <property type="nucleotide sequence ID" value="NZ_WUFA01000030.1"/>
</dbReference>
<reference evidence="2 3" key="1">
    <citation type="submission" date="2019-12" db="EMBL/GenBank/DDBJ databases">
        <title>Rhizobium genotypes associated with high levels of biological nitrogen fixation by grain legumes in a temperate-maritime cropping system.</title>
        <authorList>
            <person name="Maluk M."/>
            <person name="Francesc Ferrando Molina F."/>
            <person name="Lopez Del Egido L."/>
            <person name="Lafos M."/>
            <person name="Langarica-Fuentes A."/>
            <person name="Gebre Yohannes G."/>
            <person name="Young M.W."/>
            <person name="Martin P."/>
            <person name="Gantlett R."/>
            <person name="Kenicer G."/>
            <person name="Hawes C."/>
            <person name="Begg G.S."/>
            <person name="Quilliam R.S."/>
            <person name="Squire G.R."/>
            <person name="Poole P.S."/>
            <person name="Young P.W."/>
            <person name="Iannetta P.M."/>
            <person name="James E.K."/>
        </authorList>
    </citation>
    <scope>NUCLEOTIDE SEQUENCE [LARGE SCALE GENOMIC DNA]</scope>
    <source>
        <strain evidence="2 3">JHI1096</strain>
    </source>
</reference>
<keyword evidence="1" id="KW-0732">Signal</keyword>
<comment type="caution">
    <text evidence="2">The sequence shown here is derived from an EMBL/GenBank/DDBJ whole genome shotgun (WGS) entry which is preliminary data.</text>
</comment>
<feature type="chain" id="PRO_5027016091" description="Twin-arginine translocation signal domain-containing protein" evidence="1">
    <location>
        <begin position="23"/>
        <end position="79"/>
    </location>
</feature>
<gene>
    <name evidence="2" type="ORF">GR204_24280</name>
</gene>
<evidence type="ECO:0000256" key="1">
    <source>
        <dbReference type="SAM" id="SignalP"/>
    </source>
</evidence>
<dbReference type="AlphaFoldDB" id="A0A6P0BD63"/>
<dbReference type="EMBL" id="WUEZ01000031">
    <property type="protein sequence ID" value="NEI37066.1"/>
    <property type="molecule type" value="Genomic_DNA"/>
</dbReference>
<feature type="signal peptide" evidence="1">
    <location>
        <begin position="1"/>
        <end position="22"/>
    </location>
</feature>
<evidence type="ECO:0000313" key="2">
    <source>
        <dbReference type="EMBL" id="NEI37066.1"/>
    </source>
</evidence>
<evidence type="ECO:0000313" key="3">
    <source>
        <dbReference type="Proteomes" id="UP000471560"/>
    </source>
</evidence>
<organism evidence="2 3">
    <name type="scientific">Rhizobium leguminosarum</name>
    <dbReference type="NCBI Taxonomy" id="384"/>
    <lineage>
        <taxon>Bacteria</taxon>
        <taxon>Pseudomonadati</taxon>
        <taxon>Pseudomonadota</taxon>
        <taxon>Alphaproteobacteria</taxon>
        <taxon>Hyphomicrobiales</taxon>
        <taxon>Rhizobiaceae</taxon>
        <taxon>Rhizobium/Agrobacterium group</taxon>
        <taxon>Rhizobium</taxon>
    </lineage>
</organism>
<accession>A0A6P0BD63</accession>
<name>A0A6P0BD63_RHILE</name>
<protein>
    <recommendedName>
        <fullName evidence="4">Twin-arginine translocation signal domain-containing protein</fullName>
    </recommendedName>
</protein>
<sequence>MQRRTFLGGIAAAAVPVTGAAAAIEEMSAMERAEFHANALCDAMAEMSPDRKWRKAIDSEHSFVLVVGDARPPAVVAQE</sequence>